<organism evidence="7 8">
    <name type="scientific">Alkalicoccobacillus gibsonii</name>
    <dbReference type="NCBI Taxonomy" id="79881"/>
    <lineage>
        <taxon>Bacteria</taxon>
        <taxon>Bacillati</taxon>
        <taxon>Bacillota</taxon>
        <taxon>Bacilli</taxon>
        <taxon>Bacillales</taxon>
        <taxon>Bacillaceae</taxon>
        <taxon>Alkalicoccobacillus</taxon>
    </lineage>
</organism>
<evidence type="ECO:0000256" key="6">
    <source>
        <dbReference type="SAM" id="Phobius"/>
    </source>
</evidence>
<keyword evidence="2" id="KW-1003">Cell membrane</keyword>
<dbReference type="EMBL" id="JBCITK010000001">
    <property type="protein sequence ID" value="MEN0643091.1"/>
    <property type="molecule type" value="Genomic_DNA"/>
</dbReference>
<dbReference type="InterPro" id="IPR003841">
    <property type="entry name" value="Na/Pi_transpt"/>
</dbReference>
<dbReference type="NCBIfam" id="NF037997">
    <property type="entry name" value="Na_Pi_symport"/>
    <property type="match status" value="1"/>
</dbReference>
<accession>A0ABU9VJI9</accession>
<keyword evidence="4 6" id="KW-1133">Transmembrane helix</keyword>
<comment type="caution">
    <text evidence="7">The sequence shown here is derived from an EMBL/GenBank/DDBJ whole genome shotgun (WGS) entry which is preliminary data.</text>
</comment>
<feature type="transmembrane region" description="Helical" evidence="6">
    <location>
        <begin position="135"/>
        <end position="156"/>
    </location>
</feature>
<reference evidence="7 8" key="1">
    <citation type="submission" date="2024-03" db="EMBL/GenBank/DDBJ databases">
        <title>Bacilli Hybrid Assemblies.</title>
        <authorList>
            <person name="Kovac J."/>
        </authorList>
    </citation>
    <scope>NUCLEOTIDE SEQUENCE [LARGE SCALE GENOMIC DNA]</scope>
    <source>
        <strain evidence="7 8">FSL R7-0666</strain>
    </source>
</reference>
<feature type="transmembrane region" description="Helical" evidence="6">
    <location>
        <begin position="244"/>
        <end position="264"/>
    </location>
</feature>
<feature type="transmembrane region" description="Helical" evidence="6">
    <location>
        <begin position="51"/>
        <end position="74"/>
    </location>
</feature>
<evidence type="ECO:0000313" key="8">
    <source>
        <dbReference type="Proteomes" id="UP001418796"/>
    </source>
</evidence>
<dbReference type="PANTHER" id="PTHR10010">
    <property type="entry name" value="SOLUTE CARRIER FAMILY 34 SODIUM PHOSPHATE , MEMBER 2-RELATED"/>
    <property type="match status" value="1"/>
</dbReference>
<feature type="transmembrane region" description="Helical" evidence="6">
    <location>
        <begin position="176"/>
        <end position="199"/>
    </location>
</feature>
<sequence length="309" mass="33101">MFAEISTRFIAYLAIFLFGLIVMRHGLYQLAQARLQGWLTTLTDSAWKGMLIGMLITAVLQSSTAVMVMLVGLVAARMIPFTHTIGVILGANIGTTITAELITFQIGSYALWILAAGMILLVFRHRLTYSLGSLFVGLACLFLSMSGFSSLAEPIAAFPAARDLFHWASSYSVNGMFLGAILAAIIQSSTACIAIAMGFLEDMSMSLPTAIAIMIGSNIGTCLTALLASIGTNGAAKKVAFANVWLNTLGALCFLPFIDGLASVSMMLSEHSSMQLAHASVLFNVICSLLLLPLIKPFTRFIEFVHPKL</sequence>
<feature type="transmembrane region" description="Helical" evidence="6">
    <location>
        <begin position="104"/>
        <end position="123"/>
    </location>
</feature>
<keyword evidence="3 6" id="KW-0812">Transmembrane</keyword>
<dbReference type="RefSeq" id="WP_343130086.1">
    <property type="nucleotide sequence ID" value="NZ_JBCITK010000001.1"/>
</dbReference>
<dbReference type="NCBIfam" id="TIGR00704">
    <property type="entry name" value="NaPi_cotrn_rel"/>
    <property type="match status" value="1"/>
</dbReference>
<dbReference type="PANTHER" id="PTHR10010:SF46">
    <property type="entry name" value="SODIUM-DEPENDENT PHOSPHATE TRANSPORT PROTEIN 2B"/>
    <property type="match status" value="1"/>
</dbReference>
<protein>
    <submittedName>
        <fullName evidence="7">Na/Pi symporter</fullName>
    </submittedName>
</protein>
<evidence type="ECO:0000256" key="4">
    <source>
        <dbReference type="ARBA" id="ARBA00022989"/>
    </source>
</evidence>
<evidence type="ECO:0000256" key="2">
    <source>
        <dbReference type="ARBA" id="ARBA00022475"/>
    </source>
</evidence>
<evidence type="ECO:0000256" key="3">
    <source>
        <dbReference type="ARBA" id="ARBA00022692"/>
    </source>
</evidence>
<feature type="transmembrane region" description="Helical" evidence="6">
    <location>
        <begin position="276"/>
        <end position="295"/>
    </location>
</feature>
<evidence type="ECO:0000256" key="5">
    <source>
        <dbReference type="ARBA" id="ARBA00023136"/>
    </source>
</evidence>
<keyword evidence="8" id="KW-1185">Reference proteome</keyword>
<keyword evidence="5 6" id="KW-0472">Membrane</keyword>
<feature type="transmembrane region" description="Helical" evidence="6">
    <location>
        <begin position="9"/>
        <end position="31"/>
    </location>
</feature>
<name>A0ABU9VJI9_9BACI</name>
<gene>
    <name evidence="7" type="ORF">MKY91_08020</name>
</gene>
<evidence type="ECO:0000256" key="1">
    <source>
        <dbReference type="ARBA" id="ARBA00004651"/>
    </source>
</evidence>
<evidence type="ECO:0000313" key="7">
    <source>
        <dbReference type="EMBL" id="MEN0643091.1"/>
    </source>
</evidence>
<feature type="transmembrane region" description="Helical" evidence="6">
    <location>
        <begin position="211"/>
        <end position="232"/>
    </location>
</feature>
<proteinExistence type="predicted"/>
<dbReference type="Pfam" id="PF02690">
    <property type="entry name" value="Na_Pi_cotrans"/>
    <property type="match status" value="2"/>
</dbReference>
<dbReference type="Proteomes" id="UP001418796">
    <property type="component" value="Unassembled WGS sequence"/>
</dbReference>
<comment type="subcellular location">
    <subcellularLocation>
        <location evidence="1">Cell membrane</location>
        <topology evidence="1">Multi-pass membrane protein</topology>
    </subcellularLocation>
</comment>
<dbReference type="InterPro" id="IPR004633">
    <property type="entry name" value="NaPi_cotrn-rel/YqeW-like"/>
</dbReference>